<protein>
    <submittedName>
        <fullName evidence="2">Uncharacterized protein</fullName>
    </submittedName>
</protein>
<gene>
    <name evidence="2" type="ORF">C41B8_05543</name>
</gene>
<keyword evidence="1" id="KW-1133">Transmembrane helix</keyword>
<dbReference type="AlphaFoldDB" id="A0A084INQ6"/>
<keyword evidence="1" id="KW-0472">Membrane</keyword>
<keyword evidence="1" id="KW-0812">Transmembrane</keyword>
<reference evidence="2 3" key="1">
    <citation type="submission" date="2013-03" db="EMBL/GenBank/DDBJ databases">
        <title>Salinisphaera hydrothermalis C41B8 Genome Sequencing.</title>
        <authorList>
            <person name="Li C."/>
            <person name="Lai Q."/>
            <person name="Shao Z."/>
        </authorList>
    </citation>
    <scope>NUCLEOTIDE SEQUENCE [LARGE SCALE GENOMIC DNA]</scope>
    <source>
        <strain evidence="2 3">C41B8</strain>
    </source>
</reference>
<organism evidence="2 3">
    <name type="scientific">Salinisphaera hydrothermalis (strain C41B8)</name>
    <dbReference type="NCBI Taxonomy" id="1304275"/>
    <lineage>
        <taxon>Bacteria</taxon>
        <taxon>Pseudomonadati</taxon>
        <taxon>Pseudomonadota</taxon>
        <taxon>Gammaproteobacteria</taxon>
        <taxon>Salinisphaerales</taxon>
        <taxon>Salinisphaeraceae</taxon>
        <taxon>Salinisphaera</taxon>
    </lineage>
</organism>
<evidence type="ECO:0000313" key="3">
    <source>
        <dbReference type="Proteomes" id="UP000028302"/>
    </source>
</evidence>
<dbReference type="EMBL" id="APNK01000005">
    <property type="protein sequence ID" value="KEZ78340.1"/>
    <property type="molecule type" value="Genomic_DNA"/>
</dbReference>
<sequence>MKVLGILGFAILAVLILAAIWLMPRAPHIVNNGDCVAINTAGHAVQQVNCGHGRQVVDYWPAWTPYDDAPTLSALQESGPLGLIQHVHTPGADITQYAAPSIPEWVTRSIIDAPLPVFEHYDTRVSRPIAQPTIQWHDKRPVTETPEPSQWLLLLLVPLFVVALWKRGRA</sequence>
<accession>A0A084INQ6</accession>
<dbReference type="RefSeq" id="WP_037335238.1">
    <property type="nucleotide sequence ID" value="NZ_APNK01000005.1"/>
</dbReference>
<evidence type="ECO:0000256" key="1">
    <source>
        <dbReference type="SAM" id="Phobius"/>
    </source>
</evidence>
<comment type="caution">
    <text evidence="2">The sequence shown here is derived from an EMBL/GenBank/DDBJ whole genome shotgun (WGS) entry which is preliminary data.</text>
</comment>
<dbReference type="STRING" id="1304275.C41B8_05543"/>
<name>A0A084INQ6_SALHC</name>
<dbReference type="Proteomes" id="UP000028302">
    <property type="component" value="Unassembled WGS sequence"/>
</dbReference>
<evidence type="ECO:0000313" key="2">
    <source>
        <dbReference type="EMBL" id="KEZ78340.1"/>
    </source>
</evidence>
<feature type="transmembrane region" description="Helical" evidence="1">
    <location>
        <begin position="148"/>
        <end position="165"/>
    </location>
</feature>
<keyword evidence="3" id="KW-1185">Reference proteome</keyword>
<proteinExistence type="predicted"/>